<name>A0AAW3YSM4_9GAMM</name>
<reference evidence="1" key="2">
    <citation type="journal article" date="2024" name="Toxins">
        <title>Genome Sequence Analysis of Native Xenorhabdus Strains Isolated from Entomopathogenic Nematodes in Argentina.</title>
        <authorList>
            <person name="Palma L."/>
            <person name="Frizzo L."/>
            <person name="Kaiser S."/>
            <person name="Berry C."/>
            <person name="Caballero P."/>
            <person name="Bode H.B."/>
            <person name="Del Valle E.E."/>
        </authorList>
    </citation>
    <scope>NUCLEOTIDE SEQUENCE</scope>
    <source>
        <strain evidence="1">M</strain>
    </source>
</reference>
<protein>
    <recommendedName>
        <fullName evidence="2">Integrin</fullName>
    </recommendedName>
</protein>
<evidence type="ECO:0000313" key="1">
    <source>
        <dbReference type="EMBL" id="MBD2800049.1"/>
    </source>
</evidence>
<reference evidence="1" key="1">
    <citation type="submission" date="2020-09" db="EMBL/GenBank/DDBJ databases">
        <authorList>
            <person name="Palma L."/>
            <person name="Caballero P."/>
            <person name="Berry C."/>
            <person name="Del Valle E."/>
        </authorList>
    </citation>
    <scope>NUCLEOTIDE SEQUENCE</scope>
    <source>
        <strain evidence="1">M</strain>
    </source>
</reference>
<sequence length="150" mass="16654">MNDSFSFTTDTATLAIFDLQAIKHRKMDTCDWWSIPDDELQEVNQGNIAFLGLGDDGLYSIEFVDKLENPDVMVYIKAPTGEIFIGAGEDTTGGHLEPDDSEYISGKKIFLPSGHYTISVKKEENHLQISFAEGTCNHNNFIIPISLYGG</sequence>
<evidence type="ECO:0008006" key="2">
    <source>
        <dbReference type="Google" id="ProtNLM"/>
    </source>
</evidence>
<dbReference type="Proteomes" id="UP001193920">
    <property type="component" value="Unassembled WGS sequence"/>
</dbReference>
<dbReference type="AlphaFoldDB" id="A0AAW3YSM4"/>
<dbReference type="RefSeq" id="WP_323868636.1">
    <property type="nucleotide sequence ID" value="NZ_JACXBF010000128.1"/>
</dbReference>
<dbReference type="InterPro" id="IPR045665">
    <property type="entry name" value="DUF6386"/>
</dbReference>
<comment type="caution">
    <text evidence="1">The sequence shown here is derived from an EMBL/GenBank/DDBJ whole genome shotgun (WGS) entry which is preliminary data.</text>
</comment>
<dbReference type="EMBL" id="JACXBF010000128">
    <property type="protein sequence ID" value="MBD2800049.1"/>
    <property type="molecule type" value="Genomic_DNA"/>
</dbReference>
<dbReference type="Pfam" id="PF19923">
    <property type="entry name" value="DUF6386"/>
    <property type="match status" value="1"/>
</dbReference>
<organism evidence="1">
    <name type="scientific">Xenorhabdus szentirmaii</name>
    <dbReference type="NCBI Taxonomy" id="290112"/>
    <lineage>
        <taxon>Bacteria</taxon>
        <taxon>Pseudomonadati</taxon>
        <taxon>Pseudomonadota</taxon>
        <taxon>Gammaproteobacteria</taxon>
        <taxon>Enterobacterales</taxon>
        <taxon>Morganellaceae</taxon>
        <taxon>Xenorhabdus</taxon>
    </lineage>
</organism>
<gene>
    <name evidence="1" type="ORF">ID854_06145</name>
</gene>
<proteinExistence type="predicted"/>
<accession>A0AAW3YSM4</accession>